<proteinExistence type="predicted"/>
<dbReference type="AlphaFoldDB" id="A0A5C3FJ61"/>
<evidence type="ECO:0000256" key="1">
    <source>
        <dbReference type="SAM" id="SignalP"/>
    </source>
</evidence>
<gene>
    <name evidence="2" type="ORF">PSANT_01915</name>
</gene>
<feature type="chain" id="PRO_5022928245" description="Serum paraoxonase/arylesterase" evidence="1">
    <location>
        <begin position="17"/>
        <end position="631"/>
    </location>
</feature>
<name>A0A5C3FJ61_PSEA2</name>
<protein>
    <recommendedName>
        <fullName evidence="4">Serum paraoxonase/arylesterase</fullName>
    </recommendedName>
</protein>
<evidence type="ECO:0008006" key="4">
    <source>
        <dbReference type="Google" id="ProtNLM"/>
    </source>
</evidence>
<dbReference type="OrthoDB" id="5307922at2759"/>
<sequence>MLVPLIVSSVAAGLLSVTSYFPYKNHLKLHGDALDSSSLGSDNYRLNLEHCQPISTRLPNEPAGPVEPSFCEDIVLDRRTGVAYLSCDPTRLTWDARAGIYEDGSDRLASEQGTPGIWAWDTNRRNLPRKLFISSPPPEYPIQAPADLQSTFHPLGIAVTPSHPYFAEEADEGEEPRPEPPANLVLVANKPYADRPGVVDIFVHDLDKVGGKDHTTLRWIKRVQGDELSGMQLDWDTHFNVDPFRITVFEEQYSQRMDRHYPEPTYVKDDPENLAGFQDEDPASIASKHIRIPSFFITSLPDRSAQPASAAAGERSSVFSAMWQPIASTLFSQFSLAADTVSRKIFLHHSSINKTLTVRMDGGDPDLWQGFPPLIQAWDGGGKKTGSNSSATALFVPSLTSDAARVQEWEQHWVRGVAGGIREHRVHLTETTAEGKVNNILQLFKTYTPSFVNFFSMDHETPVRALVVDPHGRTWTAGNPNTRSVERWIAAQRNERRRRLGLPLAAGASQSLSSSDRPPRPAARIDQTTWVFRHFGSVVAHPWQTDKLALKKQKGVWLRKEFHTFNVFKSPAETKAEIEARSEDELVKRGFLPTVPTGLAIDIHKKMLYVTGAYEERAIAMCALPADWVEA</sequence>
<accession>A0A5C3FJ61</accession>
<evidence type="ECO:0000313" key="2">
    <source>
        <dbReference type="EMBL" id="SPO44230.1"/>
    </source>
</evidence>
<dbReference type="Proteomes" id="UP000325008">
    <property type="component" value="Unassembled WGS sequence"/>
</dbReference>
<feature type="signal peptide" evidence="1">
    <location>
        <begin position="1"/>
        <end position="16"/>
    </location>
</feature>
<evidence type="ECO:0000313" key="3">
    <source>
        <dbReference type="Proteomes" id="UP000325008"/>
    </source>
</evidence>
<keyword evidence="1" id="KW-0732">Signal</keyword>
<comment type="caution">
    <text evidence="2">The sequence shown here is derived from an EMBL/GenBank/DDBJ whole genome shotgun (WGS) entry which is preliminary data.</text>
</comment>
<keyword evidence="3" id="KW-1185">Reference proteome</keyword>
<organism evidence="2 3">
    <name type="scientific">Pseudozyma antarctica</name>
    <name type="common">Yeast</name>
    <name type="synonym">Candida antarctica</name>
    <dbReference type="NCBI Taxonomy" id="84753"/>
    <lineage>
        <taxon>Eukaryota</taxon>
        <taxon>Fungi</taxon>
        <taxon>Dikarya</taxon>
        <taxon>Basidiomycota</taxon>
        <taxon>Ustilaginomycotina</taxon>
        <taxon>Ustilaginomycetes</taxon>
        <taxon>Ustilaginales</taxon>
        <taxon>Ustilaginaceae</taxon>
        <taxon>Moesziomyces</taxon>
    </lineage>
</organism>
<dbReference type="EMBL" id="OOIQ01000003">
    <property type="protein sequence ID" value="SPO44230.1"/>
    <property type="molecule type" value="Genomic_DNA"/>
</dbReference>
<reference evidence="2" key="1">
    <citation type="submission" date="2018-03" db="EMBL/GenBank/DDBJ databases">
        <authorList>
            <person name="Guldener U."/>
        </authorList>
    </citation>
    <scope>NUCLEOTIDE SEQUENCE [LARGE SCALE GENOMIC DNA]</scope>
    <source>
        <strain evidence="2">ATCC34888</strain>
    </source>
</reference>